<dbReference type="GO" id="GO:0005524">
    <property type="term" value="F:ATP binding"/>
    <property type="evidence" value="ECO:0007669"/>
    <property type="project" value="InterPro"/>
</dbReference>
<dbReference type="InterPro" id="IPR006935">
    <property type="entry name" value="Helicase/UvrB_N"/>
</dbReference>
<organism evidence="3 4">
    <name type="scientific">Mycoplasmopsis verecunda</name>
    <dbReference type="NCBI Taxonomy" id="171291"/>
    <lineage>
        <taxon>Bacteria</taxon>
        <taxon>Bacillati</taxon>
        <taxon>Mycoplasmatota</taxon>
        <taxon>Mycoplasmoidales</taxon>
        <taxon>Metamycoplasmataceae</taxon>
        <taxon>Mycoplasmopsis</taxon>
    </lineage>
</organism>
<gene>
    <name evidence="3" type="ORF">SAMN02745154_00040</name>
</gene>
<dbReference type="GO" id="GO:0016787">
    <property type="term" value="F:hydrolase activity"/>
    <property type="evidence" value="ECO:0007669"/>
    <property type="project" value="InterPro"/>
</dbReference>
<name>A0A1T4KFN2_9BACT</name>
<evidence type="ECO:0000313" key="3">
    <source>
        <dbReference type="EMBL" id="SJZ41229.1"/>
    </source>
</evidence>
<sequence length="846" mass="98336">MKLTNVQEKAVDEIVSYFDPTAKLGKNAVTFKAPTGSGKTFMMANVIDKLITNTKNDNINLVFVVATLSDAELPKQMQNALLQYLPHFTSNNIKDVKYMQSPSSNKKGLKVKDYVANITVNSNEVLVLGLASFGKNRIFTEQGVLDQFLQQFKFDETNTKLVYIRDEAHKGSSKFDEDSKKADALFRQHALFTIEMTATPNNPNNKVVEITLDELREDDVKLLKHQLVYNEDLEYVTENDIKDMELLQVAIDKFKELRNQYTDSENKYGLRFIQPAMLIQISDKNKDKIDEFDQKLDEIEAKLYENGLRYAKYFSDEKILSDQRGVATLQDISNNNSQSCDVVIFKVGPAVGWNIPRACMLVQLRSVCSEALSVQTIGRIMRNPSPSYTNDENWNEKNPAYKYYIYSNHESKYDDNFYSFRLKDEYRNEVFLSGKINREQTYGFKNRENYHNKILNLIKADELIKWSKDLIEEFETNGVIIHEKEKITASDNSLKWIIKSTIKNSIELAIWCNRLIDRQKNYWNSTIRAKISNKIKEILEQIKDTHPYLTYYLLYYVFLKYKAQQIADIYNKEMKSTKQTYEFCEMKLPESYLYQPPTNDNNAAEVKSEKLNFLNNHYAYELIYAPKGKSDTHKKISKGNVLSAFDTKDILDKNNNDITMTESDPERSALEDILSLLIKEKPKMYQLFKDKQEKIWKSFDKNIKVWFKNPTMNGVSFEYLGESTKIAKSFPDYVIKIGNHNLVVEIKRDGDEQDYDSVKTQDIIQYGFEKYDNAKLSNDDVKLLSNTPQYTLIVNRKTISNSKVINSKYEGISSYSLINEKLQTDQYHSLEHIVQDIINEQEQGNK</sequence>
<reference evidence="4" key="1">
    <citation type="submission" date="2017-02" db="EMBL/GenBank/DDBJ databases">
        <authorList>
            <person name="Varghese N."/>
            <person name="Submissions S."/>
        </authorList>
    </citation>
    <scope>NUCLEOTIDE SEQUENCE [LARGE SCALE GENOMIC DNA]</scope>
    <source>
        <strain evidence="4">ATCC 27862</strain>
    </source>
</reference>
<dbReference type="SUPFAM" id="SSF52540">
    <property type="entry name" value="P-loop containing nucleoside triphosphate hydrolases"/>
    <property type="match status" value="1"/>
</dbReference>
<dbReference type="Proteomes" id="UP000190389">
    <property type="component" value="Unassembled WGS sequence"/>
</dbReference>
<dbReference type="RefSeq" id="WP_078746792.1">
    <property type="nucleotide sequence ID" value="NZ_CP137850.1"/>
</dbReference>
<keyword evidence="4" id="KW-1185">Reference proteome</keyword>
<dbReference type="GO" id="GO:0003677">
    <property type="term" value="F:DNA binding"/>
    <property type="evidence" value="ECO:0007669"/>
    <property type="project" value="InterPro"/>
</dbReference>
<dbReference type="GO" id="GO:0005829">
    <property type="term" value="C:cytosol"/>
    <property type="evidence" value="ECO:0007669"/>
    <property type="project" value="TreeGrafter"/>
</dbReference>
<feature type="domain" description="Helicase/UvrB N-terminal" evidence="2">
    <location>
        <begin position="1"/>
        <end position="201"/>
    </location>
</feature>
<dbReference type="AlphaFoldDB" id="A0A1T4KFN2"/>
<evidence type="ECO:0000256" key="1">
    <source>
        <dbReference type="SAM" id="Coils"/>
    </source>
</evidence>
<accession>A0A1T4KFN2</accession>
<dbReference type="InterPro" id="IPR027417">
    <property type="entry name" value="P-loop_NTPase"/>
</dbReference>
<dbReference type="InterPro" id="IPR050742">
    <property type="entry name" value="Helicase_Restrict-Modif_Enz"/>
</dbReference>
<feature type="coiled-coil region" evidence="1">
    <location>
        <begin position="247"/>
        <end position="302"/>
    </location>
</feature>
<dbReference type="PANTHER" id="PTHR47396">
    <property type="entry name" value="TYPE I RESTRICTION ENZYME ECOKI R PROTEIN"/>
    <property type="match status" value="1"/>
</dbReference>
<dbReference type="STRING" id="171291.SAMN02745154_00040"/>
<dbReference type="Pfam" id="PF04851">
    <property type="entry name" value="ResIII"/>
    <property type="match status" value="1"/>
</dbReference>
<dbReference type="Gene3D" id="3.40.50.300">
    <property type="entry name" value="P-loop containing nucleotide triphosphate hydrolases"/>
    <property type="match status" value="2"/>
</dbReference>
<keyword evidence="1" id="KW-0175">Coiled coil</keyword>
<evidence type="ECO:0000259" key="2">
    <source>
        <dbReference type="Pfam" id="PF04851"/>
    </source>
</evidence>
<dbReference type="OrthoDB" id="9804145at2"/>
<proteinExistence type="predicted"/>
<dbReference type="EMBL" id="FUXF01000002">
    <property type="protein sequence ID" value="SJZ41229.1"/>
    <property type="molecule type" value="Genomic_DNA"/>
</dbReference>
<evidence type="ECO:0000313" key="4">
    <source>
        <dbReference type="Proteomes" id="UP000190389"/>
    </source>
</evidence>
<protein>
    <submittedName>
        <fullName evidence="3">Type III restriction enzyme</fullName>
    </submittedName>
</protein>
<dbReference type="PANTHER" id="PTHR47396:SF1">
    <property type="entry name" value="ATP-DEPENDENT HELICASE IRC3-RELATED"/>
    <property type="match status" value="1"/>
</dbReference>